<keyword evidence="2" id="KW-1185">Reference proteome</keyword>
<accession>A0A8T9T1D6</accession>
<sequence>MKNCYFPIIKSYLLELGFDIRRAEETDGILVVDKPEMGIRNLVIGCADPLLLLEQYLLELPAPSCEVYQQLLQKNRDIIHGAFALDESGRKVIFRDTLQIETLDRQELEAVLNSLGLLLSEYSEELISFAKG</sequence>
<reference evidence="1 2" key="1">
    <citation type="submission" date="2022-04" db="EMBL/GenBank/DDBJ databases">
        <title>Hymenobacter sp. isolated from the air.</title>
        <authorList>
            <person name="Won M."/>
            <person name="Lee C.-M."/>
            <person name="Woen H.-Y."/>
            <person name="Kwon S.-W."/>
        </authorList>
    </citation>
    <scope>NUCLEOTIDE SEQUENCE [LARGE SCALE GENOMIC DNA]</scope>
    <source>
        <strain evidence="2">5413 J-13</strain>
    </source>
</reference>
<dbReference type="EMBL" id="CP095053">
    <property type="protein sequence ID" value="UOR06370.1"/>
    <property type="molecule type" value="Genomic_DNA"/>
</dbReference>
<dbReference type="Proteomes" id="UP000829925">
    <property type="component" value="Chromosome"/>
</dbReference>
<organism evidence="1 2">
    <name type="scientific">Hymenobacter aerilatus</name>
    <dbReference type="NCBI Taxonomy" id="2932251"/>
    <lineage>
        <taxon>Bacteria</taxon>
        <taxon>Pseudomonadati</taxon>
        <taxon>Bacteroidota</taxon>
        <taxon>Cytophagia</taxon>
        <taxon>Cytophagales</taxon>
        <taxon>Hymenobacteraceae</taxon>
        <taxon>Hymenobacter</taxon>
    </lineage>
</organism>
<evidence type="ECO:0000313" key="1">
    <source>
        <dbReference type="EMBL" id="UOR06370.1"/>
    </source>
</evidence>
<dbReference type="Pfam" id="PF22550">
    <property type="entry name" value="CesT_Tir_1"/>
    <property type="match status" value="1"/>
</dbReference>
<dbReference type="RefSeq" id="WP_245095330.1">
    <property type="nucleotide sequence ID" value="NZ_CP095053.1"/>
</dbReference>
<proteinExistence type="predicted"/>
<gene>
    <name evidence="1" type="ORF">MUN82_04560</name>
</gene>
<dbReference type="KEGG" id="haei:MUN82_04560"/>
<dbReference type="Gene3D" id="3.30.1460.10">
    <property type="match status" value="1"/>
</dbReference>
<dbReference type="InterPro" id="IPR054345">
    <property type="entry name" value="Tir-like"/>
</dbReference>
<protein>
    <submittedName>
        <fullName evidence="1">YbjN domain-containing protein</fullName>
    </submittedName>
</protein>
<dbReference type="AlphaFoldDB" id="A0A8T9T1D6"/>
<dbReference type="SUPFAM" id="SSF69635">
    <property type="entry name" value="Type III secretory system chaperone-like"/>
    <property type="match status" value="1"/>
</dbReference>
<evidence type="ECO:0000313" key="2">
    <source>
        <dbReference type="Proteomes" id="UP000829925"/>
    </source>
</evidence>
<name>A0A8T9T1D6_9BACT</name>